<evidence type="ECO:0000313" key="4">
    <source>
        <dbReference type="Proteomes" id="UP000015354"/>
    </source>
</evidence>
<comment type="caution">
    <text evidence="3">The sequence shown here is derived from an EMBL/GenBank/DDBJ whole genome shotgun (WGS) entry which is preliminary data.</text>
</comment>
<evidence type="ECO:0000313" key="3">
    <source>
        <dbReference type="EMBL" id="EPY18064.1"/>
    </source>
</evidence>
<gene>
    <name evidence="3" type="ORF">STCU_10219</name>
</gene>
<reference evidence="3 4" key="1">
    <citation type="journal article" date="2013" name="PLoS ONE">
        <title>Predicting the Proteins of Angomonas deanei, Strigomonas culicis and Their Respective Endosymbionts Reveals New Aspects of the Trypanosomatidae Family.</title>
        <authorList>
            <person name="Motta M.C."/>
            <person name="Martins A.C."/>
            <person name="de Souza S.S."/>
            <person name="Catta-Preta C.M."/>
            <person name="Silva R."/>
            <person name="Klein C.C."/>
            <person name="de Almeida L.G."/>
            <person name="de Lima Cunha O."/>
            <person name="Ciapina L.P."/>
            <person name="Brocchi M."/>
            <person name="Colabardini A.C."/>
            <person name="de Araujo Lima B."/>
            <person name="Machado C.R."/>
            <person name="de Almeida Soares C.M."/>
            <person name="Probst C.M."/>
            <person name="de Menezes C.B."/>
            <person name="Thompson C.E."/>
            <person name="Bartholomeu D.C."/>
            <person name="Gradia D.F."/>
            <person name="Pavoni D.P."/>
            <person name="Grisard E.C."/>
            <person name="Fantinatti-Garboggini F."/>
            <person name="Marchini F.K."/>
            <person name="Rodrigues-Luiz G.F."/>
            <person name="Wagner G."/>
            <person name="Goldman G.H."/>
            <person name="Fietto J.L."/>
            <person name="Elias M.C."/>
            <person name="Goldman M.H."/>
            <person name="Sagot M.F."/>
            <person name="Pereira M."/>
            <person name="Stoco P.H."/>
            <person name="de Mendonca-Neto R.P."/>
            <person name="Teixeira S.M."/>
            <person name="Maciel T.E."/>
            <person name="de Oliveira Mendes T.A."/>
            <person name="Urmenyi T.P."/>
            <person name="de Souza W."/>
            <person name="Schenkman S."/>
            <person name="de Vasconcelos A.T."/>
        </authorList>
    </citation>
    <scope>NUCLEOTIDE SEQUENCE [LARGE SCALE GENOMIC DNA]</scope>
</reference>
<protein>
    <submittedName>
        <fullName evidence="3">Uncharacterized protein</fullName>
    </submittedName>
</protein>
<evidence type="ECO:0000256" key="2">
    <source>
        <dbReference type="SAM" id="MobiDB-lite"/>
    </source>
</evidence>
<accession>S9TMT3</accession>
<keyword evidence="4" id="KW-1185">Reference proteome</keyword>
<dbReference type="EMBL" id="ATMH01010139">
    <property type="protein sequence ID" value="EPY18064.1"/>
    <property type="molecule type" value="Genomic_DNA"/>
</dbReference>
<dbReference type="AlphaFoldDB" id="S9TMT3"/>
<feature type="region of interest" description="Disordered" evidence="2">
    <location>
        <begin position="241"/>
        <end position="261"/>
    </location>
</feature>
<name>S9TMT3_9TRYP</name>
<sequence>MERLQHAERAKTEQEVRLSAMKTSIETLGQNIHREEAEGTRRLQEELARFAQQRAQLECVLAAQTASVEELARLVEAVPPAAGSPVAAAEVHVDPYDSTDMLRYLQQEIDTMEQLRAEAATRAARYTSEREALEARVRREAQQRQAQLADNALLERRLHDTVVAATEAAVLQATLEDVASERLFNLGRAAGGSSAAVSASSSRVATPRFRGESAIGGGRGVAALHMSLGVGASRSRSATAANTCSSTPLPEEGVAAAGGGGGGSLHNNNNTTVSLANCGASLSYSTSSPIPAGHRTSLIHVQDTTRMAAPRPLSSAECTPKKMPAVDPSLGGAVGEPPMLPASTLPTTRDERA</sequence>
<feature type="region of interest" description="Disordered" evidence="2">
    <location>
        <begin position="311"/>
        <end position="353"/>
    </location>
</feature>
<dbReference type="Proteomes" id="UP000015354">
    <property type="component" value="Unassembled WGS sequence"/>
</dbReference>
<proteinExistence type="predicted"/>
<organism evidence="3 4">
    <name type="scientific">Strigomonas culicis</name>
    <dbReference type="NCBI Taxonomy" id="28005"/>
    <lineage>
        <taxon>Eukaryota</taxon>
        <taxon>Discoba</taxon>
        <taxon>Euglenozoa</taxon>
        <taxon>Kinetoplastea</taxon>
        <taxon>Metakinetoplastina</taxon>
        <taxon>Trypanosomatida</taxon>
        <taxon>Trypanosomatidae</taxon>
        <taxon>Strigomonadinae</taxon>
        <taxon>Strigomonas</taxon>
    </lineage>
</organism>
<feature type="coiled-coil region" evidence="1">
    <location>
        <begin position="102"/>
        <end position="143"/>
    </location>
</feature>
<evidence type="ECO:0000256" key="1">
    <source>
        <dbReference type="SAM" id="Coils"/>
    </source>
</evidence>
<keyword evidence="1" id="KW-0175">Coiled coil</keyword>